<dbReference type="AlphaFoldDB" id="A0A2L2SYR1"/>
<evidence type="ECO:0000256" key="4">
    <source>
        <dbReference type="ARBA" id="ARBA00023136"/>
    </source>
</evidence>
<keyword evidence="4 7" id="KW-0472">Membrane</keyword>
<dbReference type="PANTHER" id="PTHR42718">
    <property type="entry name" value="MAJOR FACILITATOR SUPERFAMILY MULTIDRUG TRANSPORTER MFSC"/>
    <property type="match status" value="1"/>
</dbReference>
<dbReference type="PANTHER" id="PTHR42718:SF41">
    <property type="entry name" value="MFS TRANSPORTER OF UNKOWN SPECIFICITY (AFU_ORTHOLOGUE AFUA_5G09940)-RELATED"/>
    <property type="match status" value="1"/>
</dbReference>
<comment type="subcellular location">
    <subcellularLocation>
        <location evidence="1">Membrane</location>
        <topology evidence="1">Multi-pass membrane protein</topology>
    </subcellularLocation>
</comment>
<dbReference type="InterPro" id="IPR036259">
    <property type="entry name" value="MFS_trans_sf"/>
</dbReference>
<feature type="transmembrane region" description="Helical" evidence="7">
    <location>
        <begin position="322"/>
        <end position="343"/>
    </location>
</feature>
<feature type="domain" description="Major facilitator superfamily (MFS) profile" evidence="8">
    <location>
        <begin position="57"/>
        <end position="514"/>
    </location>
</feature>
<dbReference type="Pfam" id="PF07690">
    <property type="entry name" value="MFS_1"/>
    <property type="match status" value="1"/>
</dbReference>
<feature type="transmembrane region" description="Helical" evidence="7">
    <location>
        <begin position="283"/>
        <end position="301"/>
    </location>
</feature>
<dbReference type="EMBL" id="LN649230">
    <property type="protein sequence ID" value="CEI63202.1"/>
    <property type="molecule type" value="Genomic_DNA"/>
</dbReference>
<feature type="transmembrane region" description="Helical" evidence="7">
    <location>
        <begin position="213"/>
        <end position="233"/>
    </location>
</feature>
<feature type="transmembrane region" description="Helical" evidence="7">
    <location>
        <begin position="411"/>
        <end position="437"/>
    </location>
</feature>
<dbReference type="GO" id="GO:0022857">
    <property type="term" value="F:transmembrane transporter activity"/>
    <property type="evidence" value="ECO:0007669"/>
    <property type="project" value="InterPro"/>
</dbReference>
<organism evidence="9 10">
    <name type="scientific">Fusarium venenatum</name>
    <dbReference type="NCBI Taxonomy" id="56646"/>
    <lineage>
        <taxon>Eukaryota</taxon>
        <taxon>Fungi</taxon>
        <taxon>Dikarya</taxon>
        <taxon>Ascomycota</taxon>
        <taxon>Pezizomycotina</taxon>
        <taxon>Sordariomycetes</taxon>
        <taxon>Hypocreomycetidae</taxon>
        <taxon>Hypocreales</taxon>
        <taxon>Nectriaceae</taxon>
        <taxon>Fusarium</taxon>
    </lineage>
</organism>
<dbReference type="PROSITE" id="PS50850">
    <property type="entry name" value="MFS"/>
    <property type="match status" value="1"/>
</dbReference>
<evidence type="ECO:0000256" key="3">
    <source>
        <dbReference type="ARBA" id="ARBA00022989"/>
    </source>
</evidence>
<feature type="transmembrane region" description="Helical" evidence="7">
    <location>
        <begin position="253"/>
        <end position="271"/>
    </location>
</feature>
<feature type="transmembrane region" description="Helical" evidence="7">
    <location>
        <begin position="185"/>
        <end position="207"/>
    </location>
</feature>
<sequence length="522" mass="55183">MNEPSATLGLELGPIRGHAGSGLLTSEAPEQGTSESESPASQGLPPELPSLFAEVIFVLTCSGGQLVSAILIGHVAITQSIFASALGLPPSEIPWLLGASMLPCGLSVIISGSLADLLAPKPLLVGGFLWETLWMAIAAVSVSLRLKALFFCARAMQGLAAGVLVSASMSVLGRVYKPGIRKTRVFSLMAAFSPFGYWLGCLQAGALSAHLPWIFGSTAILLSFMSLAAQLTIPALSPAQDSSDSEAPSIRQFDYVGAGLASIGSTLIIFGLTQGSPANWSPYTYSAIIVGFSMLVAFYFVEKRVARPLIPNNLWKTPGFGALLISYFLGLGAYSGAWQFYAIQFWQRYQNASPLTTTLYILPNGLVGILAAFVVSKTLHVVPTHVIFTASMVAFALGPVFFLPQTPSTSYWVLSLPGIILATFGPDMSFAAAAIFITSSVPRSYQGAAGSLLVTVQNLTVAIMTSISWAIGSRVEMLPNEEIGLKGIKAIWWFGLASALTGALITATMVRIPKAEEKEHVH</sequence>
<evidence type="ECO:0000313" key="10">
    <source>
        <dbReference type="Proteomes" id="UP000245910"/>
    </source>
</evidence>
<keyword evidence="2 7" id="KW-0812">Transmembrane</keyword>
<reference evidence="10" key="1">
    <citation type="submission" date="2014-10" db="EMBL/GenBank/DDBJ databases">
        <authorList>
            <person name="King R."/>
        </authorList>
    </citation>
    <scope>NUCLEOTIDE SEQUENCE [LARGE SCALE GENOMIC DNA]</scope>
    <source>
        <strain evidence="10">A3/5</strain>
    </source>
</reference>
<dbReference type="OrthoDB" id="2130629at2759"/>
<feature type="transmembrane region" description="Helical" evidence="7">
    <location>
        <begin position="148"/>
        <end position="173"/>
    </location>
</feature>
<feature type="compositionally biased region" description="Polar residues" evidence="6">
    <location>
        <begin position="31"/>
        <end position="41"/>
    </location>
</feature>
<feature type="transmembrane region" description="Helical" evidence="7">
    <location>
        <begin position="355"/>
        <end position="374"/>
    </location>
</feature>
<feature type="transmembrane region" description="Helical" evidence="7">
    <location>
        <begin position="491"/>
        <end position="510"/>
    </location>
</feature>
<evidence type="ECO:0000313" key="9">
    <source>
        <dbReference type="EMBL" id="CEI63202.1"/>
    </source>
</evidence>
<dbReference type="InterPro" id="IPR020846">
    <property type="entry name" value="MFS_dom"/>
</dbReference>
<name>A0A2L2SYR1_9HYPO</name>
<dbReference type="InterPro" id="IPR011701">
    <property type="entry name" value="MFS"/>
</dbReference>
<feature type="region of interest" description="Disordered" evidence="6">
    <location>
        <begin position="21"/>
        <end position="44"/>
    </location>
</feature>
<feature type="transmembrane region" description="Helical" evidence="7">
    <location>
        <begin position="93"/>
        <end position="115"/>
    </location>
</feature>
<protein>
    <recommendedName>
        <fullName evidence="8">Major facilitator superfamily (MFS) profile domain-containing protein</fullName>
    </recommendedName>
</protein>
<feature type="transmembrane region" description="Helical" evidence="7">
    <location>
        <begin position="386"/>
        <end position="405"/>
    </location>
</feature>
<evidence type="ECO:0000256" key="1">
    <source>
        <dbReference type="ARBA" id="ARBA00004141"/>
    </source>
</evidence>
<evidence type="ECO:0000259" key="8">
    <source>
        <dbReference type="PROSITE" id="PS50850"/>
    </source>
</evidence>
<keyword evidence="10" id="KW-1185">Reference proteome</keyword>
<feature type="transmembrane region" description="Helical" evidence="7">
    <location>
        <begin position="449"/>
        <end position="471"/>
    </location>
</feature>
<keyword evidence="5" id="KW-0325">Glycoprotein</keyword>
<dbReference type="Gene3D" id="1.20.1250.20">
    <property type="entry name" value="MFS general substrate transporter like domains"/>
    <property type="match status" value="2"/>
</dbReference>
<dbReference type="Proteomes" id="UP000245910">
    <property type="component" value="Chromosome II"/>
</dbReference>
<evidence type="ECO:0000256" key="5">
    <source>
        <dbReference type="ARBA" id="ARBA00023180"/>
    </source>
</evidence>
<evidence type="ECO:0000256" key="6">
    <source>
        <dbReference type="SAM" id="MobiDB-lite"/>
    </source>
</evidence>
<keyword evidence="3 7" id="KW-1133">Transmembrane helix</keyword>
<feature type="transmembrane region" description="Helical" evidence="7">
    <location>
        <begin position="122"/>
        <end position="142"/>
    </location>
</feature>
<proteinExistence type="predicted"/>
<dbReference type="GO" id="GO:0016020">
    <property type="term" value="C:membrane"/>
    <property type="evidence" value="ECO:0007669"/>
    <property type="project" value="UniProtKB-SubCell"/>
</dbReference>
<feature type="transmembrane region" description="Helical" evidence="7">
    <location>
        <begin position="51"/>
        <end position="73"/>
    </location>
</feature>
<evidence type="ECO:0000256" key="2">
    <source>
        <dbReference type="ARBA" id="ARBA00022692"/>
    </source>
</evidence>
<accession>A0A2L2SYR1</accession>
<dbReference type="SUPFAM" id="SSF103473">
    <property type="entry name" value="MFS general substrate transporter"/>
    <property type="match status" value="1"/>
</dbReference>
<evidence type="ECO:0000256" key="7">
    <source>
        <dbReference type="SAM" id="Phobius"/>
    </source>
</evidence>